<dbReference type="InterPro" id="IPR025306">
    <property type="entry name" value="Zn-bnd_dom_prob"/>
</dbReference>
<feature type="domain" description="Probable zinc-binding" evidence="1">
    <location>
        <begin position="2"/>
        <end position="46"/>
    </location>
</feature>
<reference evidence="3 4" key="1">
    <citation type="submission" date="2018-05" db="EMBL/GenBank/DDBJ databases">
        <title>A metagenomic window into the 2 km-deep terrestrial subsurface aquifer revealed taxonomically and functionally diverse microbial community comprising novel uncultured bacterial lineages.</title>
        <authorList>
            <person name="Kadnikov V.V."/>
            <person name="Mardanov A.V."/>
            <person name="Beletsky A.V."/>
            <person name="Banks D."/>
            <person name="Pimenov N.V."/>
            <person name="Frank Y.A."/>
            <person name="Karnachuk O.V."/>
            <person name="Ravin N.V."/>
        </authorList>
    </citation>
    <scope>NUCLEOTIDE SEQUENCE [LARGE SCALE GENOMIC DNA]</scope>
    <source>
        <strain evidence="3">BY5</strain>
    </source>
</reference>
<protein>
    <submittedName>
        <fullName evidence="3">Zinc finger domain</fullName>
    </submittedName>
</protein>
<dbReference type="Pfam" id="PF13451">
    <property type="entry name" value="zf_Tbcl"/>
    <property type="match status" value="1"/>
</dbReference>
<name>A0A367Z9R7_9BACT</name>
<gene>
    <name evidence="3" type="ORF">OZSIB_1074</name>
</gene>
<evidence type="ECO:0000259" key="2">
    <source>
        <dbReference type="Pfam" id="PF23477"/>
    </source>
</evidence>
<sequence length="93" mass="10657">MEDKTITCRNCGKSFTFTVSEQQFYKEKGFEHEPVRCKACRDQRKTGRTGTGGPRQMHTVTCSECGQETQVPFKPTTGKPVFCRDCFNKNKDH</sequence>
<feature type="domain" description="CxxC-x17-CxxC" evidence="2">
    <location>
        <begin position="55"/>
        <end position="91"/>
    </location>
</feature>
<dbReference type="InterPro" id="IPR026363">
    <property type="entry name" value="CxxC-x17-CxxC_dom"/>
</dbReference>
<evidence type="ECO:0000313" key="3">
    <source>
        <dbReference type="EMBL" id="RCK74062.1"/>
    </source>
</evidence>
<evidence type="ECO:0000259" key="1">
    <source>
        <dbReference type="Pfam" id="PF13451"/>
    </source>
</evidence>
<dbReference type="Pfam" id="PF23477">
    <property type="entry name" value="zf_Tbcl_2"/>
    <property type="match status" value="1"/>
</dbReference>
<proteinExistence type="predicted"/>
<dbReference type="Proteomes" id="UP000252355">
    <property type="component" value="Unassembled WGS sequence"/>
</dbReference>
<accession>A0A367Z9R7</accession>
<organism evidence="3 4">
    <name type="scientific">Candidatus Ozemobacter sibiricus</name>
    <dbReference type="NCBI Taxonomy" id="2268124"/>
    <lineage>
        <taxon>Bacteria</taxon>
        <taxon>Candidatus Ozemobacteria</taxon>
        <taxon>Candidatus Ozemobacterales</taxon>
        <taxon>Candidatus Ozemobacteraceae</taxon>
        <taxon>Candidatus Ozemobacter</taxon>
    </lineage>
</organism>
<dbReference type="NCBIfam" id="TIGR04272">
    <property type="entry name" value="cxxc_cxxc_Mbark"/>
    <property type="match status" value="1"/>
</dbReference>
<comment type="caution">
    <text evidence="3">The sequence shown here is derived from an EMBL/GenBank/DDBJ whole genome shotgun (WGS) entry which is preliminary data.</text>
</comment>
<dbReference type="EMBL" id="QOQW01000047">
    <property type="protein sequence ID" value="RCK74062.1"/>
    <property type="molecule type" value="Genomic_DNA"/>
</dbReference>
<evidence type="ECO:0000313" key="4">
    <source>
        <dbReference type="Proteomes" id="UP000252355"/>
    </source>
</evidence>
<dbReference type="AlphaFoldDB" id="A0A367Z9R7"/>